<gene>
    <name evidence="1" type="ORF">SAMN04487893_1104</name>
</gene>
<accession>A0A1I3SDI9</accession>
<keyword evidence="2" id="KW-1185">Reference proteome</keyword>
<organism evidence="1 2">
    <name type="scientific">Myroides guanonis</name>
    <dbReference type="NCBI Taxonomy" id="1150112"/>
    <lineage>
        <taxon>Bacteria</taxon>
        <taxon>Pseudomonadati</taxon>
        <taxon>Bacteroidota</taxon>
        <taxon>Flavobacteriia</taxon>
        <taxon>Flavobacteriales</taxon>
        <taxon>Flavobacteriaceae</taxon>
        <taxon>Myroides</taxon>
    </lineage>
</organism>
<name>A0A1I3SDI9_9FLAO</name>
<dbReference type="AlphaFoldDB" id="A0A1I3SDI9"/>
<protein>
    <submittedName>
        <fullName evidence="1">Uncharacterized protein</fullName>
    </submittedName>
</protein>
<reference evidence="2" key="1">
    <citation type="submission" date="2016-10" db="EMBL/GenBank/DDBJ databases">
        <authorList>
            <person name="Varghese N."/>
            <person name="Submissions S."/>
        </authorList>
    </citation>
    <scope>NUCLEOTIDE SEQUENCE [LARGE SCALE GENOMIC DNA]</scope>
    <source>
        <strain evidence="2">DSM 26542</strain>
    </source>
</reference>
<dbReference type="EMBL" id="FORU01000010">
    <property type="protein sequence ID" value="SFJ55611.1"/>
    <property type="molecule type" value="Genomic_DNA"/>
</dbReference>
<evidence type="ECO:0000313" key="2">
    <source>
        <dbReference type="Proteomes" id="UP000243887"/>
    </source>
</evidence>
<evidence type="ECO:0000313" key="1">
    <source>
        <dbReference type="EMBL" id="SFJ55611.1"/>
    </source>
</evidence>
<proteinExistence type="predicted"/>
<dbReference type="STRING" id="1150112.SAMN04487893_1104"/>
<dbReference type="Proteomes" id="UP000243887">
    <property type="component" value="Unassembled WGS sequence"/>
</dbReference>
<sequence length="46" mass="5395">MLKSFAGSVIIANHEKQLLKRFLSITIIDRPRLALIKLKRFENQDK</sequence>